<accession>A0A9N9EP85</accession>
<evidence type="ECO:0000313" key="1">
    <source>
        <dbReference type="EMBL" id="CAG8684199.1"/>
    </source>
</evidence>
<protein>
    <submittedName>
        <fullName evidence="1">7504_t:CDS:1</fullName>
    </submittedName>
</protein>
<dbReference type="OrthoDB" id="2375848at2759"/>
<feature type="non-terminal residue" evidence="1">
    <location>
        <position position="244"/>
    </location>
</feature>
<reference evidence="1" key="1">
    <citation type="submission" date="2021-06" db="EMBL/GenBank/DDBJ databases">
        <authorList>
            <person name="Kallberg Y."/>
            <person name="Tangrot J."/>
            <person name="Rosling A."/>
        </authorList>
    </citation>
    <scope>NUCLEOTIDE SEQUENCE</scope>
    <source>
        <strain evidence="1">IN212</strain>
    </source>
</reference>
<proteinExistence type="predicted"/>
<feature type="non-terminal residue" evidence="1">
    <location>
        <position position="1"/>
    </location>
</feature>
<keyword evidence="2" id="KW-1185">Reference proteome</keyword>
<dbReference type="AlphaFoldDB" id="A0A9N9EP85"/>
<organism evidence="1 2">
    <name type="scientific">Racocetra fulgida</name>
    <dbReference type="NCBI Taxonomy" id="60492"/>
    <lineage>
        <taxon>Eukaryota</taxon>
        <taxon>Fungi</taxon>
        <taxon>Fungi incertae sedis</taxon>
        <taxon>Mucoromycota</taxon>
        <taxon>Glomeromycotina</taxon>
        <taxon>Glomeromycetes</taxon>
        <taxon>Diversisporales</taxon>
        <taxon>Gigasporaceae</taxon>
        <taxon>Racocetra</taxon>
    </lineage>
</organism>
<gene>
    <name evidence="1" type="ORF">RFULGI_LOCUS9744</name>
</gene>
<evidence type="ECO:0000313" key="2">
    <source>
        <dbReference type="Proteomes" id="UP000789396"/>
    </source>
</evidence>
<dbReference type="Proteomes" id="UP000789396">
    <property type="component" value="Unassembled WGS sequence"/>
</dbReference>
<comment type="caution">
    <text evidence="1">The sequence shown here is derived from an EMBL/GenBank/DDBJ whole genome shotgun (WGS) entry which is preliminary data.</text>
</comment>
<sequence length="244" mass="28768">YNKNRIVLQEGDAELQELELPQEIIDKIEYYTVVRQLGAGQQYDLLTKEFPEFQIHCKNIYNAMQKFHRSKNYDENDVAKLLQKLFKECEADPDLFIYAILKVFKASIQSTQQVECLNNVLKKHLNQGTLLTELVDVIQKELEKEASYTRIRDYYRLNPSVYLPSTYNIIFKSIDQVLQMLLFPIPLSLQYAQMKQSLLYVAILVDLNKIHNIEYDCDDFIEYDDKVSQIRINQLLDSILSEHI</sequence>
<name>A0A9N9EP85_9GLOM</name>
<dbReference type="EMBL" id="CAJVPZ010018049">
    <property type="protein sequence ID" value="CAG8684199.1"/>
    <property type="molecule type" value="Genomic_DNA"/>
</dbReference>